<dbReference type="EMBL" id="KX870197">
    <property type="protein sequence ID" value="ATG85669.1"/>
    <property type="molecule type" value="Genomic_DNA"/>
</dbReference>
<dbReference type="InterPro" id="IPR005638">
    <property type="entry name" value="Pest_crys_dom-III"/>
</dbReference>
<evidence type="ECO:0000256" key="3">
    <source>
        <dbReference type="ARBA" id="ARBA00022969"/>
    </source>
</evidence>
<dbReference type="InterPro" id="IPR036399">
    <property type="entry name" value="Pest_cryst_cen_dom_sf"/>
</dbReference>
<dbReference type="SUPFAM" id="SSF56849">
    <property type="entry name" value="delta-Endotoxin (insectocide), N-terminal domain"/>
    <property type="match status" value="1"/>
</dbReference>
<dbReference type="Pfam" id="PF03945">
    <property type="entry name" value="Endotoxin_N"/>
    <property type="match status" value="1"/>
</dbReference>
<feature type="domain" description="Pesticidal crystal protein" evidence="6">
    <location>
        <begin position="517"/>
        <end position="665"/>
    </location>
</feature>
<feature type="domain" description="Pesticidal crystal protein Cry1Aa" evidence="9">
    <location>
        <begin position="677"/>
        <end position="737"/>
    </location>
</feature>
<keyword evidence="2" id="KW-0800">Toxin</keyword>
<evidence type="ECO:0000313" key="11">
    <source>
        <dbReference type="EMBL" id="ATG85669.1"/>
    </source>
</evidence>
<feature type="domain" description="Cry1Ac-like" evidence="10">
    <location>
        <begin position="1061"/>
        <end position="1140"/>
    </location>
</feature>
<dbReference type="GO" id="GO:0005102">
    <property type="term" value="F:signaling receptor binding"/>
    <property type="evidence" value="ECO:0007669"/>
    <property type="project" value="InterPro"/>
</dbReference>
<dbReference type="InterPro" id="IPR038979">
    <property type="entry name" value="Pest_crys"/>
</dbReference>
<dbReference type="InterPro" id="IPR036716">
    <property type="entry name" value="Pest_crys_N_sf"/>
</dbReference>
<keyword evidence="3" id="KW-0749">Sporulation</keyword>
<sequence>MNQNYDIHNMRSPRYPLVNAPEAELENWIEICPESANPNPQSAIAIAGKVGLGVGKAILGSIFRKKREEELVARVLEEVYKVLWPTLDGYWNDLMLAAEELVNQAITDAVRSKALAELKGVHNTILLYKQAAEDWQNNPSDLALQERVRTQFRATNTVIAFAMPSFAVAGYEVPLLSVCTQAADLHLLLLRETVLFGREWGMSQEELDDYYSGEYGLIGLTKKYTDHCMNWYNQGLNRVSGGNAFTTTYSGVLWNKFNNFRREMTLTVLDTIATWPLYNPNLYPLGTKTELTRVLYTPSVGTGYLYGDETAGIYDGGKVKNFDLTATAELPFFSSLYSLKFAIDSNNDMNTTQIASCRQISKFTLASNTFEHGKSILGVVQTPDSGIQTVQIKQENYDVFKVFSGYATRASWSSSAHYHSFFHRLQFYRTNGNTESVIPVGGSGNIYTHNAYSEMPNNGYTDYSHRLVYVNSSGWVQRDFNSYILGGLGTDFSPTNFIFGWTHLSADPNNTLSADAITQIPAEKGYYTSITGNELLVSDITRSIKKAPGFTGGRVVNIGPNGSYMKLRVTPPANPTPTSYLVRLRYASNVDTQIYVERTLSSGDISGGTYQVAATTSGNLASLSYGAFALVETLAATFEGSTVDIKIQNMGTSPIILDKIEFIPIGEPVEEYDAKQSLKKARKAVNALFTNNQNNTLSLDVTDYDIDQAAKLVECMSDDIYPKEKMCLLDQVKCAKRLSQVRNLLNEGDFESSDGSGASGWLTSDRVYITSDNPVFKGNYLNMESAVVLEGYDKVFPTYVYQKIDESKLKPYTRYIVRGFVGNSKDLEVLVTRYDKEVDKKMNVPNDIIPTNPCTGTYRLEQCSYPIIPNNIMSQSIECDPCGNGYRSEIQNMTPPIHTKCKDPHEFEFHIDTGEIDFNINLGIGVILKIGTANGMATVDNLEVIEANPLTGEALARVKKREQKWKKEMEQKCKLTEKAVSVAKQAVDSLFTDAQKNRLQATTTMQDILNARAKVMAIPYVYHPYLEELSGMNYMISQTLQSDVYTASRLYQTRNVIRNGDFSEGLSEWHATDGANVQERDGKPHVLVISKWDANVSQEVCVQPERGYVLRVTARKEGTGNGYVTLSDCTAENTETVTFTANEPVGTPRTTAPARRTIAPAACDKTRYNESFGIVPDMNMTNYTAENTSKEVCSCGCNNTIHTPSYQAQAYSSTPSMPNVTGSSSGYITKTIEMFPETNRLRIEIGETEGTFLVESIELICMED</sequence>
<dbReference type="AlphaFoldDB" id="A0A7G0XPQ1"/>
<feature type="domain" description="Pesticidal crystal protein" evidence="7">
    <location>
        <begin position="99"/>
        <end position="278"/>
    </location>
</feature>
<dbReference type="PANTHER" id="PTHR37003">
    <property type="entry name" value="ENDOTOXIN_N DOMAIN-CONTAINING PROTEIN-RELATED"/>
    <property type="match status" value="1"/>
</dbReference>
<comment type="similarity">
    <text evidence="1">Belongs to the delta endotoxin family.</text>
</comment>
<evidence type="ECO:0000256" key="5">
    <source>
        <dbReference type="ARBA" id="ARBA00029653"/>
    </source>
</evidence>
<evidence type="ECO:0000259" key="9">
    <source>
        <dbReference type="Pfam" id="PF18449"/>
    </source>
</evidence>
<dbReference type="GO" id="GO:0001907">
    <property type="term" value="P:symbiont-mediated killing of host cell"/>
    <property type="evidence" value="ECO:0007669"/>
    <property type="project" value="InterPro"/>
</dbReference>
<dbReference type="InterPro" id="IPR008979">
    <property type="entry name" value="Galactose-bd-like_sf"/>
</dbReference>
<dbReference type="Pfam" id="PF17997">
    <property type="entry name" value="Cry1Ac_D5"/>
    <property type="match status" value="2"/>
</dbReference>
<dbReference type="Pfam" id="PF03944">
    <property type="entry name" value="Endotoxin_C"/>
    <property type="match status" value="1"/>
</dbReference>
<evidence type="ECO:0000259" key="6">
    <source>
        <dbReference type="Pfam" id="PF03944"/>
    </source>
</evidence>
<proteinExistence type="inferred from homology"/>
<dbReference type="PANTHER" id="PTHR37003:SF2">
    <property type="entry name" value="PESTICIDAL CRYSTAL PROTEIN N-TERMINAL DOMAIN-CONTAINING PROTEIN"/>
    <property type="match status" value="1"/>
</dbReference>
<evidence type="ECO:0000256" key="1">
    <source>
        <dbReference type="ARBA" id="ARBA00007819"/>
    </source>
</evidence>
<evidence type="ECO:0000256" key="4">
    <source>
        <dbReference type="ARBA" id="ARBA00023026"/>
    </source>
</evidence>
<organism evidence="11">
    <name type="scientific">Bacillus thuringiensis</name>
    <dbReference type="NCBI Taxonomy" id="1428"/>
    <lineage>
        <taxon>Bacteria</taxon>
        <taxon>Bacillati</taxon>
        <taxon>Bacillota</taxon>
        <taxon>Bacilli</taxon>
        <taxon>Bacillales</taxon>
        <taxon>Bacillaceae</taxon>
        <taxon>Bacillus</taxon>
        <taxon>Bacillus cereus group</taxon>
    </lineage>
</organism>
<dbReference type="InterPro" id="IPR054544">
    <property type="entry name" value="Pest_crys_Cry1Aa_dom-IV"/>
</dbReference>
<dbReference type="Pfam" id="PF21463">
    <property type="entry name" value="Cry1Ac_dom-VII"/>
    <property type="match status" value="1"/>
</dbReference>
<evidence type="ECO:0000259" key="8">
    <source>
        <dbReference type="Pfam" id="PF17997"/>
    </source>
</evidence>
<dbReference type="CDD" id="cd04085">
    <property type="entry name" value="delta_endotoxin_C"/>
    <property type="match status" value="1"/>
</dbReference>
<dbReference type="InterPro" id="IPR048645">
    <property type="entry name" value="Cry1Ac-like_dom-VII"/>
</dbReference>
<keyword evidence="4" id="KW-0843">Virulence</keyword>
<accession>A0A7G0XPQ1</accession>
<dbReference type="GO" id="GO:0090729">
    <property type="term" value="F:toxin activity"/>
    <property type="evidence" value="ECO:0007669"/>
    <property type="project" value="UniProtKB-KW"/>
</dbReference>
<dbReference type="InterPro" id="IPR041587">
    <property type="entry name" value="Cry_V"/>
</dbReference>
<feature type="domain" description="Pesticidal crystal protein Cry" evidence="8">
    <location>
        <begin position="745"/>
        <end position="864"/>
    </location>
</feature>
<evidence type="ECO:0000259" key="10">
    <source>
        <dbReference type="Pfam" id="PF21463"/>
    </source>
</evidence>
<evidence type="ECO:0000256" key="2">
    <source>
        <dbReference type="ARBA" id="ARBA00022656"/>
    </source>
</evidence>
<evidence type="ECO:0000259" key="7">
    <source>
        <dbReference type="Pfam" id="PF03945"/>
    </source>
</evidence>
<name>A0A7G0XPQ1_BACTU</name>
<feature type="domain" description="Pesticidal crystal protein Cry" evidence="8">
    <location>
        <begin position="880"/>
        <end position="946"/>
    </location>
</feature>
<dbReference type="GO" id="GO:0030435">
    <property type="term" value="P:sporulation resulting in formation of a cellular spore"/>
    <property type="evidence" value="ECO:0007669"/>
    <property type="project" value="UniProtKB-KW"/>
</dbReference>
<dbReference type="SUPFAM" id="SSF49785">
    <property type="entry name" value="Galactose-binding domain-like"/>
    <property type="match status" value="2"/>
</dbReference>
<dbReference type="Pfam" id="PF18449">
    <property type="entry name" value="Endotoxin_C2"/>
    <property type="match status" value="1"/>
</dbReference>
<reference evidence="11" key="1">
    <citation type="submission" date="2016-09" db="EMBL/GenBank/DDBJ databases">
        <title>Novel crystal protein genes from Bacillus thuringiensis strain.</title>
        <authorList>
            <person name="Geng C."/>
            <person name="Peng D."/>
            <person name="Ruan L."/>
            <person name="Sun M."/>
        </authorList>
    </citation>
    <scope>NUCLEOTIDE SEQUENCE</scope>
    <source>
        <strain evidence="11">LLLD06</strain>
    </source>
</reference>
<dbReference type="Gene3D" id="2.100.10.10">
    <property type="entry name" value="Pesticidal crystal protein, central domain"/>
    <property type="match status" value="1"/>
</dbReference>
<dbReference type="SUPFAM" id="SSF51096">
    <property type="entry name" value="delta-Endotoxin (insectocide), middle domain"/>
    <property type="match status" value="1"/>
</dbReference>
<dbReference type="Gene3D" id="1.20.190.10">
    <property type="entry name" value="Pesticidal crystal protein, N-terminal domain"/>
    <property type="match status" value="1"/>
</dbReference>
<dbReference type="Gene3D" id="2.60.120.260">
    <property type="entry name" value="Galactose-binding domain-like"/>
    <property type="match status" value="2"/>
</dbReference>
<protein>
    <recommendedName>
        <fullName evidence="5">Crystaline entomocidal protoxin</fullName>
    </recommendedName>
</protein>
<dbReference type="InterPro" id="IPR005639">
    <property type="entry name" value="Pest_crys_dom_I"/>
</dbReference>